<dbReference type="EC" id="2.7.2.1" evidence="9"/>
<dbReference type="InterPro" id="IPR023865">
    <property type="entry name" value="Aliphatic_acid_kinase_CS"/>
</dbReference>
<evidence type="ECO:0000256" key="9">
    <source>
        <dbReference type="HAMAP-Rule" id="MF_00020"/>
    </source>
</evidence>
<comment type="function">
    <text evidence="9">Catalyzes the formation of acetyl phosphate from acetate and ATP. Can also catalyze the reverse reaction.</text>
</comment>
<dbReference type="CDD" id="cd24010">
    <property type="entry name" value="ASKHA_NBD_AcK_PK"/>
    <property type="match status" value="1"/>
</dbReference>
<dbReference type="GO" id="GO:0005524">
    <property type="term" value="F:ATP binding"/>
    <property type="evidence" value="ECO:0007669"/>
    <property type="project" value="UniProtKB-KW"/>
</dbReference>
<feature type="binding site" evidence="9">
    <location>
        <position position="84"/>
    </location>
    <ligand>
        <name>substrate</name>
    </ligand>
</feature>
<feature type="binding site" evidence="9">
    <location>
        <position position="376"/>
    </location>
    <ligand>
        <name>Mg(2+)</name>
        <dbReference type="ChEBI" id="CHEBI:18420"/>
    </ligand>
</feature>
<gene>
    <name evidence="9 11" type="primary">ackA</name>
    <name evidence="11" type="ORF">GCM10009007_10130</name>
</gene>
<dbReference type="HAMAP" id="MF_00020">
    <property type="entry name" value="Acetate_kinase"/>
    <property type="match status" value="1"/>
</dbReference>
<dbReference type="PROSITE" id="PS01076">
    <property type="entry name" value="ACETATE_KINASE_2"/>
    <property type="match status" value="1"/>
</dbReference>
<comment type="subcellular location">
    <subcellularLocation>
        <location evidence="9">Cytoplasm</location>
    </subcellularLocation>
</comment>
<keyword evidence="2 9" id="KW-0963">Cytoplasm</keyword>
<comment type="cofactor">
    <cofactor evidence="9">
        <name>Mg(2+)</name>
        <dbReference type="ChEBI" id="CHEBI:18420"/>
    </cofactor>
    <cofactor evidence="9">
        <name>Mn(2+)</name>
        <dbReference type="ChEBI" id="CHEBI:29035"/>
    </cofactor>
    <text evidence="9">Mg(2+). Can also accept Mn(2+).</text>
</comment>
<dbReference type="PIRSF" id="PIRSF000722">
    <property type="entry name" value="Acetate_prop_kin"/>
    <property type="match status" value="1"/>
</dbReference>
<proteinExistence type="inferred from homology"/>
<reference evidence="11" key="2">
    <citation type="submission" date="2020-09" db="EMBL/GenBank/DDBJ databases">
        <authorList>
            <person name="Sun Q."/>
            <person name="Kim S."/>
        </authorList>
    </citation>
    <scope>NUCLEOTIDE SEQUENCE</scope>
    <source>
        <strain evidence="11">KCTC 32501</strain>
    </source>
</reference>
<evidence type="ECO:0000256" key="7">
    <source>
        <dbReference type="ARBA" id="ARBA00022840"/>
    </source>
</evidence>
<accession>A0A8J3CML5</accession>
<dbReference type="GO" id="GO:0000287">
    <property type="term" value="F:magnesium ion binding"/>
    <property type="evidence" value="ECO:0007669"/>
    <property type="project" value="UniProtKB-UniRule"/>
</dbReference>
<comment type="subunit">
    <text evidence="9">Homodimer.</text>
</comment>
<sequence length="389" mass="41491">MILVINCGSSSVKFAVIAHETGEQHLTGLAEKLGSADALITFKSATGKSSLPLVPNNHESAINAVITELKVANLFDHITAVGHRVVHGGAFFHESSLITADVLDKIRACETLAPLHNPANVLGITVSQQHLPQLKHVAVFDTAFHHDMPEHAHLYALPRALSREHQVRRYGFHGTSHRFVAAKAAELISKPQSELNLISAHLGNGASVTAIKGGISVDTSMGFTPLEGLIMGTRSGDVDAGLLPYLGQVLNLDNTGVTDLLNKKSGLLGISDLSNDCRELEQAAADGHVGAKLALEMFCYRLAKYIASYLVPLGHLDALIFTGGIGENSSFIRAQVLKQLSFLSFTLNESANQSCVRGQAGNISTGTAAWVINTDEEWLIAQDTAQLTS</sequence>
<dbReference type="Pfam" id="PF00871">
    <property type="entry name" value="Acetate_kinase"/>
    <property type="match status" value="1"/>
</dbReference>
<dbReference type="SUPFAM" id="SSF53067">
    <property type="entry name" value="Actin-like ATPase domain"/>
    <property type="match status" value="2"/>
</dbReference>
<feature type="binding site" evidence="9">
    <location>
        <begin position="201"/>
        <end position="205"/>
    </location>
    <ligand>
        <name>ATP</name>
        <dbReference type="ChEBI" id="CHEBI:30616"/>
    </ligand>
</feature>
<dbReference type="RefSeq" id="WP_189492536.1">
    <property type="nucleotide sequence ID" value="NZ_BMZG01000004.1"/>
</dbReference>
<name>A0A8J3CML5_9BURK</name>
<dbReference type="GO" id="GO:0006085">
    <property type="term" value="P:acetyl-CoA biosynthetic process"/>
    <property type="evidence" value="ECO:0007669"/>
    <property type="project" value="UniProtKB-UniRule"/>
</dbReference>
<feature type="active site" description="Proton donor/acceptor" evidence="9">
    <location>
        <position position="141"/>
    </location>
</feature>
<dbReference type="PANTHER" id="PTHR21060:SF21">
    <property type="entry name" value="ACETATE KINASE"/>
    <property type="match status" value="1"/>
</dbReference>
<keyword evidence="6 9" id="KW-0418">Kinase</keyword>
<evidence type="ECO:0000256" key="8">
    <source>
        <dbReference type="ARBA" id="ARBA00022842"/>
    </source>
</evidence>
<evidence type="ECO:0000256" key="6">
    <source>
        <dbReference type="ARBA" id="ARBA00022777"/>
    </source>
</evidence>
<feature type="binding site" evidence="9">
    <location>
        <begin position="276"/>
        <end position="278"/>
    </location>
    <ligand>
        <name>ATP</name>
        <dbReference type="ChEBI" id="CHEBI:30616"/>
    </ligand>
</feature>
<dbReference type="PRINTS" id="PR00471">
    <property type="entry name" value="ACETATEKNASE"/>
</dbReference>
<evidence type="ECO:0000313" key="12">
    <source>
        <dbReference type="Proteomes" id="UP000614287"/>
    </source>
</evidence>
<dbReference type="InterPro" id="IPR000890">
    <property type="entry name" value="Aliphatic_acid_kin_short-chain"/>
</dbReference>
<dbReference type="GO" id="GO:0008776">
    <property type="term" value="F:acetate kinase activity"/>
    <property type="evidence" value="ECO:0007669"/>
    <property type="project" value="UniProtKB-UniRule"/>
</dbReference>
<evidence type="ECO:0000256" key="1">
    <source>
        <dbReference type="ARBA" id="ARBA00008748"/>
    </source>
</evidence>
<evidence type="ECO:0000313" key="11">
    <source>
        <dbReference type="EMBL" id="GHA71207.1"/>
    </source>
</evidence>
<evidence type="ECO:0000256" key="10">
    <source>
        <dbReference type="RuleBase" id="RU003835"/>
    </source>
</evidence>
<feature type="site" description="Transition state stabilizer" evidence="9">
    <location>
        <position position="234"/>
    </location>
</feature>
<dbReference type="InterPro" id="IPR004372">
    <property type="entry name" value="Ac/propionate_kinase"/>
</dbReference>
<keyword evidence="8 9" id="KW-0460">Magnesium</keyword>
<dbReference type="Proteomes" id="UP000614287">
    <property type="component" value="Unassembled WGS sequence"/>
</dbReference>
<dbReference type="PANTHER" id="PTHR21060">
    <property type="entry name" value="ACETATE KINASE"/>
    <property type="match status" value="1"/>
</dbReference>
<evidence type="ECO:0000256" key="2">
    <source>
        <dbReference type="ARBA" id="ARBA00022490"/>
    </source>
</evidence>
<evidence type="ECO:0000256" key="4">
    <source>
        <dbReference type="ARBA" id="ARBA00022723"/>
    </source>
</evidence>
<keyword evidence="5 9" id="KW-0547">Nucleotide-binding</keyword>
<dbReference type="NCBIfam" id="TIGR00016">
    <property type="entry name" value="ackA"/>
    <property type="match status" value="1"/>
</dbReference>
<dbReference type="AlphaFoldDB" id="A0A8J3CML5"/>
<dbReference type="UniPathway" id="UPA00340">
    <property type="reaction ID" value="UER00458"/>
</dbReference>
<keyword evidence="12" id="KW-1185">Reference proteome</keyword>
<comment type="catalytic activity">
    <reaction evidence="9">
        <text>acetate + ATP = acetyl phosphate + ADP</text>
        <dbReference type="Rhea" id="RHEA:11352"/>
        <dbReference type="ChEBI" id="CHEBI:22191"/>
        <dbReference type="ChEBI" id="CHEBI:30089"/>
        <dbReference type="ChEBI" id="CHEBI:30616"/>
        <dbReference type="ChEBI" id="CHEBI:456216"/>
        <dbReference type="EC" id="2.7.2.1"/>
    </reaction>
</comment>
<dbReference type="Gene3D" id="3.30.420.40">
    <property type="match status" value="2"/>
</dbReference>
<reference evidence="11" key="1">
    <citation type="journal article" date="2014" name="Int. J. Syst. Evol. Microbiol.">
        <title>Complete genome sequence of Corynebacterium casei LMG S-19264T (=DSM 44701T), isolated from a smear-ripened cheese.</title>
        <authorList>
            <consortium name="US DOE Joint Genome Institute (JGI-PGF)"/>
            <person name="Walter F."/>
            <person name="Albersmeier A."/>
            <person name="Kalinowski J."/>
            <person name="Ruckert C."/>
        </authorList>
    </citation>
    <scope>NUCLEOTIDE SEQUENCE</scope>
    <source>
        <strain evidence="11">KCTC 32501</strain>
    </source>
</reference>
<comment type="caution">
    <text evidence="11">The sequence shown here is derived from an EMBL/GenBank/DDBJ whole genome shotgun (WGS) entry which is preliminary data.</text>
</comment>
<feature type="binding site" evidence="9">
    <location>
        <begin position="324"/>
        <end position="328"/>
    </location>
    <ligand>
        <name>ATP</name>
        <dbReference type="ChEBI" id="CHEBI:30616"/>
    </ligand>
</feature>
<evidence type="ECO:0000256" key="5">
    <source>
        <dbReference type="ARBA" id="ARBA00022741"/>
    </source>
</evidence>
<comment type="similarity">
    <text evidence="1 9 10">Belongs to the acetokinase family.</text>
</comment>
<feature type="site" description="Transition state stabilizer" evidence="9">
    <location>
        <position position="173"/>
    </location>
</feature>
<organism evidence="11 12">
    <name type="scientific">Formosimonas limnophila</name>
    <dbReference type="NCBI Taxonomy" id="1384487"/>
    <lineage>
        <taxon>Bacteria</taxon>
        <taxon>Pseudomonadati</taxon>
        <taxon>Pseudomonadota</taxon>
        <taxon>Betaproteobacteria</taxon>
        <taxon>Burkholderiales</taxon>
        <taxon>Burkholderiaceae</taxon>
        <taxon>Formosimonas</taxon>
    </lineage>
</organism>
<dbReference type="PROSITE" id="PS01075">
    <property type="entry name" value="ACETATE_KINASE_1"/>
    <property type="match status" value="1"/>
</dbReference>
<dbReference type="InterPro" id="IPR043129">
    <property type="entry name" value="ATPase_NBD"/>
</dbReference>
<comment type="pathway">
    <text evidence="9">Metabolic intermediate biosynthesis; acetyl-CoA biosynthesis; acetyl-CoA from acetate: step 1/2.</text>
</comment>
<feature type="binding site" evidence="9">
    <location>
        <position position="6"/>
    </location>
    <ligand>
        <name>Mg(2+)</name>
        <dbReference type="ChEBI" id="CHEBI:18420"/>
    </ligand>
</feature>
<dbReference type="GO" id="GO:0005829">
    <property type="term" value="C:cytosol"/>
    <property type="evidence" value="ECO:0007669"/>
    <property type="project" value="TreeGrafter"/>
</dbReference>
<keyword evidence="7 9" id="KW-0067">ATP-binding</keyword>
<protein>
    <recommendedName>
        <fullName evidence="9">Acetate kinase</fullName>
        <ecNumber evidence="9">2.7.2.1</ecNumber>
    </recommendedName>
    <alternativeName>
        <fullName evidence="9">Acetokinase</fullName>
    </alternativeName>
</protein>
<feature type="binding site" evidence="9">
    <location>
        <position position="13"/>
    </location>
    <ligand>
        <name>ATP</name>
        <dbReference type="ChEBI" id="CHEBI:30616"/>
    </ligand>
</feature>
<dbReference type="GO" id="GO:0006083">
    <property type="term" value="P:acetate metabolic process"/>
    <property type="evidence" value="ECO:0007669"/>
    <property type="project" value="TreeGrafter"/>
</dbReference>
<keyword evidence="3 9" id="KW-0808">Transferase</keyword>
<keyword evidence="4 9" id="KW-0479">Metal-binding</keyword>
<dbReference type="EMBL" id="BMZG01000004">
    <property type="protein sequence ID" value="GHA71207.1"/>
    <property type="molecule type" value="Genomic_DNA"/>
</dbReference>
<evidence type="ECO:0000256" key="3">
    <source>
        <dbReference type="ARBA" id="ARBA00022679"/>
    </source>
</evidence>